<dbReference type="PANTHER" id="PTHR45632">
    <property type="entry name" value="LD33804P"/>
    <property type="match status" value="1"/>
</dbReference>
<dbReference type="InterPro" id="IPR011705">
    <property type="entry name" value="BACK"/>
</dbReference>
<dbReference type="AlphaFoldDB" id="A0A7J7JCA7"/>
<dbReference type="Gene3D" id="3.30.710.10">
    <property type="entry name" value="Potassium Channel Kv1.1, Chain A"/>
    <property type="match status" value="1"/>
</dbReference>
<dbReference type="PIRSF" id="PIRSF037037">
    <property type="entry name" value="Kelch-like_protein_gigaxonin"/>
    <property type="match status" value="1"/>
</dbReference>
<evidence type="ECO:0000256" key="1">
    <source>
        <dbReference type="ARBA" id="ARBA00022441"/>
    </source>
</evidence>
<dbReference type="InterPro" id="IPR011498">
    <property type="entry name" value="Kelch_2"/>
</dbReference>
<sequence length="646" mass="73210">MVNDTVSLQFLCEVQQDSIMSKGDFIKLDETTELMKISADKYRYNNPLFTKPTAKISDFNADIKLKVGNEYFKVHKAVLSEASVYFSAMFSHDMLEKDKDYIELKGISVGGFQVMLEYFYHGHITLVLDNVQHCLEASTFFHVEWLTKVCCDFMKRHLSVENCLQIIDLADAYHLTDLLDEMYCFIGLHASTLLDSGKLQQLSYQTLLQLLSADYYIDLPEELVLGLVVDWVNEDFQSRECDLEQLLMHIKFHLFLPEQLENIPKDLLNIGNTKQRVDNSKLLWDKPHNWSVLSTEISGRGGRNSLVLLSDWTMDKMHMIDLNNPYLHEEPLGLLEFDSLSDFVTLSTLNGFLYCLGGYDTHLKAQNSVLMYDPRLKIWIELSPMKHCRQSFPVVTMDRKLYALGGATLLPADEESGDDTLASLSQCECYDPETDSWSCIPPLPYGLTSHQACVLDGTIYVTGGVCEDRSEPVPIGYTYCWTPGDQVWTRKAPMLYRRQCHAMFTHQGNIYVIGGYTAGDLEDLSLGITSCLKNECYDPETDSWVELADTPKDFGEIGQAMAIMDGVAYFLGGSVGHRCLHEFHLDSGKFVEGAFCGKNLIQLTKLKAYYPKHVPSDASKLETNYNLSIGVDEKLHTIGSQLEVTE</sequence>
<keyword evidence="5" id="KW-1185">Reference proteome</keyword>
<protein>
    <submittedName>
        <fullName evidence="4">KLHL36</fullName>
    </submittedName>
</protein>
<dbReference type="InterPro" id="IPR006652">
    <property type="entry name" value="Kelch_1"/>
</dbReference>
<dbReference type="Pfam" id="PF00651">
    <property type="entry name" value="BTB"/>
    <property type="match status" value="1"/>
</dbReference>
<keyword evidence="2" id="KW-0677">Repeat</keyword>
<organism evidence="4 5">
    <name type="scientific">Bugula neritina</name>
    <name type="common">Brown bryozoan</name>
    <name type="synonym">Sertularia neritina</name>
    <dbReference type="NCBI Taxonomy" id="10212"/>
    <lineage>
        <taxon>Eukaryota</taxon>
        <taxon>Metazoa</taxon>
        <taxon>Spiralia</taxon>
        <taxon>Lophotrochozoa</taxon>
        <taxon>Bryozoa</taxon>
        <taxon>Gymnolaemata</taxon>
        <taxon>Cheilostomatida</taxon>
        <taxon>Flustrina</taxon>
        <taxon>Buguloidea</taxon>
        <taxon>Bugulidae</taxon>
        <taxon>Bugula</taxon>
    </lineage>
</organism>
<dbReference type="Pfam" id="PF01344">
    <property type="entry name" value="Kelch_1"/>
    <property type="match status" value="2"/>
</dbReference>
<dbReference type="PROSITE" id="PS50097">
    <property type="entry name" value="BTB"/>
    <property type="match status" value="1"/>
</dbReference>
<evidence type="ECO:0000256" key="2">
    <source>
        <dbReference type="ARBA" id="ARBA00022737"/>
    </source>
</evidence>
<dbReference type="SMART" id="SM00225">
    <property type="entry name" value="BTB"/>
    <property type="match status" value="1"/>
</dbReference>
<dbReference type="InterPro" id="IPR000210">
    <property type="entry name" value="BTB/POZ_dom"/>
</dbReference>
<dbReference type="SUPFAM" id="SSF117281">
    <property type="entry name" value="Kelch motif"/>
    <property type="match status" value="1"/>
</dbReference>
<keyword evidence="1" id="KW-0880">Kelch repeat</keyword>
<accession>A0A7J7JCA7</accession>
<dbReference type="Gene3D" id="2.120.10.80">
    <property type="entry name" value="Kelch-type beta propeller"/>
    <property type="match status" value="1"/>
</dbReference>
<dbReference type="EMBL" id="VXIV02002650">
    <property type="protein sequence ID" value="KAF6023902.1"/>
    <property type="molecule type" value="Genomic_DNA"/>
</dbReference>
<name>A0A7J7JCA7_BUGNE</name>
<dbReference type="Proteomes" id="UP000593567">
    <property type="component" value="Unassembled WGS sequence"/>
</dbReference>
<comment type="caution">
    <text evidence="4">The sequence shown here is derived from an EMBL/GenBank/DDBJ whole genome shotgun (WGS) entry which is preliminary data.</text>
</comment>
<dbReference type="OrthoDB" id="45365at2759"/>
<evidence type="ECO:0000259" key="3">
    <source>
        <dbReference type="PROSITE" id="PS50097"/>
    </source>
</evidence>
<evidence type="ECO:0000313" key="4">
    <source>
        <dbReference type="EMBL" id="KAF6023902.1"/>
    </source>
</evidence>
<dbReference type="InterPro" id="IPR015915">
    <property type="entry name" value="Kelch-typ_b-propeller"/>
</dbReference>
<dbReference type="SUPFAM" id="SSF54695">
    <property type="entry name" value="POZ domain"/>
    <property type="match status" value="1"/>
</dbReference>
<dbReference type="SMART" id="SM00612">
    <property type="entry name" value="Kelch"/>
    <property type="match status" value="4"/>
</dbReference>
<dbReference type="Pfam" id="PF07707">
    <property type="entry name" value="BACK"/>
    <property type="match status" value="1"/>
</dbReference>
<evidence type="ECO:0000313" key="5">
    <source>
        <dbReference type="Proteomes" id="UP000593567"/>
    </source>
</evidence>
<proteinExistence type="predicted"/>
<dbReference type="Gene3D" id="1.25.40.420">
    <property type="match status" value="1"/>
</dbReference>
<dbReference type="PANTHER" id="PTHR45632:SF3">
    <property type="entry name" value="KELCH-LIKE PROTEIN 32"/>
    <property type="match status" value="1"/>
</dbReference>
<dbReference type="InterPro" id="IPR017096">
    <property type="entry name" value="BTB-kelch_protein"/>
</dbReference>
<reference evidence="4" key="1">
    <citation type="submission" date="2020-06" db="EMBL/GenBank/DDBJ databases">
        <title>Draft genome of Bugula neritina, a colonial animal packing powerful symbionts and potential medicines.</title>
        <authorList>
            <person name="Rayko M."/>
        </authorList>
    </citation>
    <scope>NUCLEOTIDE SEQUENCE [LARGE SCALE GENOMIC DNA]</scope>
    <source>
        <strain evidence="4">Kwan_BN1</strain>
    </source>
</reference>
<dbReference type="SMART" id="SM00875">
    <property type="entry name" value="BACK"/>
    <property type="match status" value="1"/>
</dbReference>
<feature type="domain" description="BTB" evidence="3">
    <location>
        <begin position="61"/>
        <end position="128"/>
    </location>
</feature>
<gene>
    <name evidence="4" type="ORF">EB796_017789</name>
</gene>
<dbReference type="InterPro" id="IPR011333">
    <property type="entry name" value="SKP1/BTB/POZ_sf"/>
</dbReference>
<dbReference type="Pfam" id="PF07646">
    <property type="entry name" value="Kelch_2"/>
    <property type="match status" value="1"/>
</dbReference>